<dbReference type="Proteomes" id="UP000277256">
    <property type="component" value="Unassembled WGS sequence"/>
</dbReference>
<keyword evidence="2" id="KW-0732">Signal</keyword>
<evidence type="ECO:0000256" key="2">
    <source>
        <dbReference type="SAM" id="SignalP"/>
    </source>
</evidence>
<keyword evidence="4" id="KW-1185">Reference proteome</keyword>
<evidence type="ECO:0000313" key="3">
    <source>
        <dbReference type="EMBL" id="RRR97371.1"/>
    </source>
</evidence>
<evidence type="ECO:0000256" key="1">
    <source>
        <dbReference type="SAM" id="MobiDB-lite"/>
    </source>
</evidence>
<name>A0A426UTY1_9ACTN</name>
<evidence type="ECO:0008006" key="5">
    <source>
        <dbReference type="Google" id="ProtNLM"/>
    </source>
</evidence>
<accession>A0A426UTY1</accession>
<dbReference type="OrthoDB" id="9904908at2"/>
<comment type="caution">
    <text evidence="3">The sequence shown here is derived from an EMBL/GenBank/DDBJ whole genome shotgun (WGS) entry which is preliminary data.</text>
</comment>
<dbReference type="AlphaFoldDB" id="A0A426UTY1"/>
<feature type="compositionally biased region" description="Low complexity" evidence="1">
    <location>
        <begin position="89"/>
        <end position="105"/>
    </location>
</feature>
<sequence length="153" mass="15050">MAESMFNEARVQTPKKTWRAAVVGLAVPALMLVGAPAVSAAGTTAEPVQAVAGEQLPGVPLPGGLPDPAALADLPALLTCVTDLLDKLGGAAPPLPAPAGEQLPGLPLPAPPAPGGDAPLPDITALNDKCQAALANLPEVPVDPPADLPVPAN</sequence>
<dbReference type="EMBL" id="RSEB01000005">
    <property type="protein sequence ID" value="RRR97371.1"/>
    <property type="molecule type" value="Genomic_DNA"/>
</dbReference>
<proteinExistence type="predicted"/>
<feature type="signal peptide" evidence="2">
    <location>
        <begin position="1"/>
        <end position="40"/>
    </location>
</feature>
<feature type="chain" id="PRO_5019431688" description="Secreted protein" evidence="2">
    <location>
        <begin position="41"/>
        <end position="153"/>
    </location>
</feature>
<evidence type="ECO:0000313" key="4">
    <source>
        <dbReference type="Proteomes" id="UP000277256"/>
    </source>
</evidence>
<protein>
    <recommendedName>
        <fullName evidence="5">Secreted protein</fullName>
    </recommendedName>
</protein>
<dbReference type="RefSeq" id="WP_125249175.1">
    <property type="nucleotide sequence ID" value="NZ_RSEB01000005.1"/>
</dbReference>
<gene>
    <name evidence="3" type="ORF">EIW28_18355</name>
</gene>
<feature type="region of interest" description="Disordered" evidence="1">
    <location>
        <begin position="89"/>
        <end position="123"/>
    </location>
</feature>
<reference evidence="3 4" key="1">
    <citation type="submission" date="2018-12" db="EMBL/GenBank/DDBJ databases">
        <title>Glycomyces sp. YIM 121974 draft genome.</title>
        <authorList>
            <person name="Li Q."/>
        </authorList>
    </citation>
    <scope>NUCLEOTIDE SEQUENCE [LARGE SCALE GENOMIC DNA]</scope>
    <source>
        <strain evidence="3 4">YIM 121974</strain>
    </source>
</reference>
<organism evidence="3 4">
    <name type="scientific">Glycomyces terrestris</name>
    <dbReference type="NCBI Taxonomy" id="2493553"/>
    <lineage>
        <taxon>Bacteria</taxon>
        <taxon>Bacillati</taxon>
        <taxon>Actinomycetota</taxon>
        <taxon>Actinomycetes</taxon>
        <taxon>Glycomycetales</taxon>
        <taxon>Glycomycetaceae</taxon>
        <taxon>Glycomyces</taxon>
    </lineage>
</organism>